<keyword evidence="3 8" id="KW-0853">WD repeat</keyword>
<proteinExistence type="inferred from homology"/>
<evidence type="ECO:0000313" key="9">
    <source>
        <dbReference type="Proteomes" id="UP000085678"/>
    </source>
</evidence>
<protein>
    <recommendedName>
        <fullName evidence="6">WD repeat domain-containing protein 83</fullName>
    </recommendedName>
    <alternativeName>
        <fullName evidence="7">Mitogen-activated protein kinase organizer 1</fullName>
    </alternativeName>
</protein>
<dbReference type="InterPro" id="IPR036322">
    <property type="entry name" value="WD40_repeat_dom_sf"/>
</dbReference>
<dbReference type="InterPro" id="IPR001680">
    <property type="entry name" value="WD40_rpt"/>
</dbReference>
<dbReference type="PANTHER" id="PTHR22842:SF3">
    <property type="entry name" value="WD REPEAT DOMAIN-CONTAINING PROTEIN 83"/>
    <property type="match status" value="1"/>
</dbReference>
<feature type="repeat" description="WD" evidence="8">
    <location>
        <begin position="238"/>
        <end position="267"/>
    </location>
</feature>
<dbReference type="InterPro" id="IPR019775">
    <property type="entry name" value="WD40_repeat_CS"/>
</dbReference>
<keyword evidence="9" id="KW-1185">Reference proteome</keyword>
<dbReference type="InParanoid" id="A0A1S3IGP9"/>
<dbReference type="Proteomes" id="UP000085678">
    <property type="component" value="Unplaced"/>
</dbReference>
<evidence type="ECO:0000256" key="1">
    <source>
        <dbReference type="ARBA" id="ARBA00004496"/>
    </source>
</evidence>
<dbReference type="GO" id="GO:0071013">
    <property type="term" value="C:catalytic step 2 spliceosome"/>
    <property type="evidence" value="ECO:0007669"/>
    <property type="project" value="TreeGrafter"/>
</dbReference>
<dbReference type="GeneID" id="106163565"/>
<reference evidence="10" key="1">
    <citation type="submission" date="2025-08" db="UniProtKB">
        <authorList>
            <consortium name="RefSeq"/>
        </authorList>
    </citation>
    <scope>IDENTIFICATION</scope>
    <source>
        <tissue evidence="10">Gonads</tissue>
    </source>
</reference>
<dbReference type="GO" id="GO:0005737">
    <property type="term" value="C:cytoplasm"/>
    <property type="evidence" value="ECO:0007669"/>
    <property type="project" value="UniProtKB-SubCell"/>
</dbReference>
<evidence type="ECO:0000256" key="7">
    <source>
        <dbReference type="ARBA" id="ARBA00042222"/>
    </source>
</evidence>
<dbReference type="PROSITE" id="PS50294">
    <property type="entry name" value="WD_REPEATS_REGION"/>
    <property type="match status" value="1"/>
</dbReference>
<comment type="similarity">
    <text evidence="5">Belongs to the WD repeat MORG1 family.</text>
</comment>
<evidence type="ECO:0000256" key="6">
    <source>
        <dbReference type="ARBA" id="ARBA00040453"/>
    </source>
</evidence>
<dbReference type="InterPro" id="IPR020472">
    <property type="entry name" value="WD40_PAC1"/>
</dbReference>
<dbReference type="FunFam" id="2.130.10.10:FF:000273">
    <property type="entry name" value="WD repeat domain-containing protein 83"/>
    <property type="match status" value="1"/>
</dbReference>
<dbReference type="Pfam" id="PF00400">
    <property type="entry name" value="WD40"/>
    <property type="match status" value="7"/>
</dbReference>
<dbReference type="Gene3D" id="2.130.10.10">
    <property type="entry name" value="YVTN repeat-like/Quinoprotein amine dehydrogenase"/>
    <property type="match status" value="1"/>
</dbReference>
<feature type="repeat" description="WD" evidence="8">
    <location>
        <begin position="16"/>
        <end position="48"/>
    </location>
</feature>
<evidence type="ECO:0000256" key="5">
    <source>
        <dbReference type="ARBA" id="ARBA00038145"/>
    </source>
</evidence>
<dbReference type="AlphaFoldDB" id="A0A1S3IGP9"/>
<evidence type="ECO:0000256" key="8">
    <source>
        <dbReference type="PROSITE-ProRule" id="PRU00221"/>
    </source>
</evidence>
<dbReference type="PANTHER" id="PTHR22842">
    <property type="entry name" value="WD40 REPEAT PROTEIN"/>
    <property type="match status" value="1"/>
</dbReference>
<dbReference type="CDD" id="cd00200">
    <property type="entry name" value="WD40"/>
    <property type="match status" value="1"/>
</dbReference>
<dbReference type="RefSeq" id="XP_013396649.1">
    <property type="nucleotide sequence ID" value="XM_013541195.1"/>
</dbReference>
<dbReference type="PROSITE" id="PS00678">
    <property type="entry name" value="WD_REPEATS_1"/>
    <property type="match status" value="2"/>
</dbReference>
<evidence type="ECO:0000256" key="4">
    <source>
        <dbReference type="ARBA" id="ARBA00022737"/>
    </source>
</evidence>
<dbReference type="STRING" id="7574.A0A1S3IGP9"/>
<dbReference type="OrthoDB" id="71437at2759"/>
<gene>
    <name evidence="10" type="primary">LOC106163565</name>
</gene>
<accession>A0A1S3IGP9</accession>
<dbReference type="PROSITE" id="PS50082">
    <property type="entry name" value="WD_REPEATS_2"/>
    <property type="match status" value="4"/>
</dbReference>
<evidence type="ECO:0000256" key="3">
    <source>
        <dbReference type="ARBA" id="ARBA00022574"/>
    </source>
</evidence>
<feature type="repeat" description="WD" evidence="8">
    <location>
        <begin position="100"/>
        <end position="132"/>
    </location>
</feature>
<dbReference type="GO" id="GO:0000398">
    <property type="term" value="P:mRNA splicing, via spliceosome"/>
    <property type="evidence" value="ECO:0007669"/>
    <property type="project" value="TreeGrafter"/>
</dbReference>
<keyword evidence="4" id="KW-0677">Repeat</keyword>
<dbReference type="FunCoup" id="A0A1S3IGP9">
    <property type="interactions" value="816"/>
</dbReference>
<feature type="repeat" description="WD" evidence="8">
    <location>
        <begin position="58"/>
        <end position="99"/>
    </location>
</feature>
<comment type="subcellular location">
    <subcellularLocation>
        <location evidence="1">Cytoplasm</location>
    </subcellularLocation>
</comment>
<sequence length="310" mass="34170">MGDDSKAVVERLVGTIDCKQGAVRAVRFNVDGNYCLTCGSDKSIKLWNPHKKALIKVYSGHGYEVLDAQASCDSSQMCSCGTDKAVYLWDVARGVTVRKYRGHPGSVNCVRFNEESTVIMSGSIDGTVRIWDCKSRKMEPIQILDEAKDSVTSVAVSDHEILTGSADGRVRRYDLRMGDMHSDFIGQTVTCVNFSRDGQCTLSSSLDNTLRLLDKATGELLNEYVGHKNVQYKIDSCLSSSDTHILSGSEDGKVYVWDLVEGKLLKTLDHGTKTVHSLSYHPSESCLLTAMEGKVYVWKSKYGQIIDPGD</sequence>
<dbReference type="OMA" id="MCWDIRT"/>
<dbReference type="SUPFAM" id="SSF50978">
    <property type="entry name" value="WD40 repeat-like"/>
    <property type="match status" value="1"/>
</dbReference>
<name>A0A1S3IGP9_LINAN</name>
<organism evidence="9 10">
    <name type="scientific">Lingula anatina</name>
    <name type="common">Brachiopod</name>
    <name type="synonym">Lingula unguis</name>
    <dbReference type="NCBI Taxonomy" id="7574"/>
    <lineage>
        <taxon>Eukaryota</taxon>
        <taxon>Metazoa</taxon>
        <taxon>Spiralia</taxon>
        <taxon>Lophotrochozoa</taxon>
        <taxon>Brachiopoda</taxon>
        <taxon>Linguliformea</taxon>
        <taxon>Lingulata</taxon>
        <taxon>Lingulida</taxon>
        <taxon>Linguloidea</taxon>
        <taxon>Lingulidae</taxon>
        <taxon>Lingula</taxon>
    </lineage>
</organism>
<dbReference type="PRINTS" id="PR00320">
    <property type="entry name" value="GPROTEINBRPT"/>
</dbReference>
<dbReference type="KEGG" id="lak:106163565"/>
<evidence type="ECO:0000256" key="2">
    <source>
        <dbReference type="ARBA" id="ARBA00022490"/>
    </source>
</evidence>
<evidence type="ECO:0000313" key="10">
    <source>
        <dbReference type="RefSeq" id="XP_013396649.1"/>
    </source>
</evidence>
<dbReference type="SMART" id="SM00320">
    <property type="entry name" value="WD40"/>
    <property type="match status" value="7"/>
</dbReference>
<dbReference type="InterPro" id="IPR015943">
    <property type="entry name" value="WD40/YVTN_repeat-like_dom_sf"/>
</dbReference>
<keyword evidence="2" id="KW-0963">Cytoplasm</keyword>
<dbReference type="InterPro" id="IPR051980">
    <property type="entry name" value="WD_repeat_MORG1"/>
</dbReference>